<dbReference type="AlphaFoldDB" id="E2AWM6"/>
<protein>
    <submittedName>
        <fullName evidence="2">Uncharacterized protein</fullName>
    </submittedName>
</protein>
<proteinExistence type="predicted"/>
<keyword evidence="3" id="KW-1185">Reference proteome</keyword>
<reference evidence="2 3" key="1">
    <citation type="journal article" date="2010" name="Science">
        <title>Genomic comparison of the ants Camponotus floridanus and Harpegnathos saltator.</title>
        <authorList>
            <person name="Bonasio R."/>
            <person name="Zhang G."/>
            <person name="Ye C."/>
            <person name="Mutti N.S."/>
            <person name="Fang X."/>
            <person name="Qin N."/>
            <person name="Donahue G."/>
            <person name="Yang P."/>
            <person name="Li Q."/>
            <person name="Li C."/>
            <person name="Zhang P."/>
            <person name="Huang Z."/>
            <person name="Berger S.L."/>
            <person name="Reinberg D."/>
            <person name="Wang J."/>
            <person name="Liebig J."/>
        </authorList>
    </citation>
    <scope>NUCLEOTIDE SEQUENCE [LARGE SCALE GENOMIC DNA]</scope>
    <source>
        <strain evidence="3">C129</strain>
    </source>
</reference>
<feature type="compositionally biased region" description="Basic and acidic residues" evidence="1">
    <location>
        <begin position="132"/>
        <end position="143"/>
    </location>
</feature>
<feature type="compositionally biased region" description="Basic and acidic residues" evidence="1">
    <location>
        <begin position="187"/>
        <end position="198"/>
    </location>
</feature>
<gene>
    <name evidence="2" type="ORF">EAG_12303</name>
</gene>
<dbReference type="EMBL" id="GL443346">
    <property type="protein sequence ID" value="EFN62190.1"/>
    <property type="molecule type" value="Genomic_DNA"/>
</dbReference>
<name>E2AWM6_CAMFO</name>
<accession>E2AWM6</accession>
<evidence type="ECO:0000313" key="3">
    <source>
        <dbReference type="Proteomes" id="UP000000311"/>
    </source>
</evidence>
<evidence type="ECO:0000313" key="2">
    <source>
        <dbReference type="EMBL" id="EFN62190.1"/>
    </source>
</evidence>
<dbReference type="InParanoid" id="E2AWM6"/>
<organism evidence="3">
    <name type="scientific">Camponotus floridanus</name>
    <name type="common">Florida carpenter ant</name>
    <dbReference type="NCBI Taxonomy" id="104421"/>
    <lineage>
        <taxon>Eukaryota</taxon>
        <taxon>Metazoa</taxon>
        <taxon>Ecdysozoa</taxon>
        <taxon>Arthropoda</taxon>
        <taxon>Hexapoda</taxon>
        <taxon>Insecta</taxon>
        <taxon>Pterygota</taxon>
        <taxon>Neoptera</taxon>
        <taxon>Endopterygota</taxon>
        <taxon>Hymenoptera</taxon>
        <taxon>Apocrita</taxon>
        <taxon>Aculeata</taxon>
        <taxon>Formicoidea</taxon>
        <taxon>Formicidae</taxon>
        <taxon>Formicinae</taxon>
        <taxon>Camponotus</taxon>
    </lineage>
</organism>
<evidence type="ECO:0000256" key="1">
    <source>
        <dbReference type="SAM" id="MobiDB-lite"/>
    </source>
</evidence>
<dbReference type="Proteomes" id="UP000000311">
    <property type="component" value="Unassembled WGS sequence"/>
</dbReference>
<sequence>MVWQPESILSRAEYITNTEATICNESCETRGTPLMRRYPRRDVPPVLNIISNILDNDNAARAPILAVLVIGTGEQQLGDNTIQPTREPIRSGPKLLCRECLLRSAEFVSASMYHTLCADYLRRLTGISPRPHRQDSRIKHEHAYANSSPTKSFAKGVKRGGKSRQDSMLQVDSQNGTGGREEEDDETNGREGGDESSRLTRHRGRACLISVRRRRCGASAFGPSALSLHPFLKRPEHPVINNGAFWSLRVTGRMTTMVIVSYAGPRGPCREAQARETCSKINDDNDDQK</sequence>
<feature type="region of interest" description="Disordered" evidence="1">
    <location>
        <begin position="128"/>
        <end position="200"/>
    </location>
</feature>